<dbReference type="PANTHER" id="PTHR43968">
    <property type="match status" value="1"/>
</dbReference>
<keyword evidence="3" id="KW-1185">Reference proteome</keyword>
<accession>A0ABY6DQN7</accession>
<proteinExistence type="predicted"/>
<dbReference type="SUPFAM" id="SSF52833">
    <property type="entry name" value="Thioredoxin-like"/>
    <property type="match status" value="1"/>
</dbReference>
<dbReference type="Gene3D" id="3.40.30.10">
    <property type="entry name" value="Glutaredoxin"/>
    <property type="match status" value="1"/>
</dbReference>
<dbReference type="Proteomes" id="UP001061302">
    <property type="component" value="Chromosome"/>
</dbReference>
<dbReference type="PROSITE" id="PS50404">
    <property type="entry name" value="GST_NTER"/>
    <property type="match status" value="1"/>
</dbReference>
<dbReference type="Pfam" id="PF13417">
    <property type="entry name" value="GST_N_3"/>
    <property type="match status" value="1"/>
</dbReference>
<dbReference type="PANTHER" id="PTHR43968:SF6">
    <property type="entry name" value="GLUTATHIONE S-TRANSFERASE OMEGA"/>
    <property type="match status" value="1"/>
</dbReference>
<dbReference type="SUPFAM" id="SSF47616">
    <property type="entry name" value="GST C-terminal domain-like"/>
    <property type="match status" value="1"/>
</dbReference>
<sequence>MITLYELPWSHYCEKVRLALAWQGVRWRSVSCNAFSKAEIHAVADGVPVPRHAFPAIRDEATGALVFESTPILDYLEARFPDAPRLFPGDAANRAAIRARLIEFDTLLGIAARRVAYTQVILECPALLPQLFLGRVAGGVFTRPGLRWLAGHSLGLLLTKRFAFHRSEAMGLYEALEHYLLALADALHTREFVVGEAFSAADLALAAQLRPLLIVPCFAEHPGLQPLFARQRRVFEQLGASAQFPYQTAVDAARRRRAPVRRRLRVIDGALPMALSPGQMLAGNDQCPVWTWSMLLYPWHYCVGLRRNKARRTQACAVYR</sequence>
<dbReference type="InterPro" id="IPR050983">
    <property type="entry name" value="GST_Omega/HSP26"/>
</dbReference>
<evidence type="ECO:0000313" key="3">
    <source>
        <dbReference type="Proteomes" id="UP001061302"/>
    </source>
</evidence>
<protein>
    <submittedName>
        <fullName evidence="2">Glutathione S-transferase N-terminal domain-containing protein</fullName>
    </submittedName>
</protein>
<gene>
    <name evidence="2" type="ORF">N8I74_01885</name>
</gene>
<dbReference type="InterPro" id="IPR036282">
    <property type="entry name" value="Glutathione-S-Trfase_C_sf"/>
</dbReference>
<dbReference type="InterPro" id="IPR004045">
    <property type="entry name" value="Glutathione_S-Trfase_N"/>
</dbReference>
<reference evidence="2" key="1">
    <citation type="submission" date="2022-10" db="EMBL/GenBank/DDBJ databases">
        <title>Chitiniphilus purpureus sp. nov., a novel chitin-degrading bacterium isolated from crawfish pond sediment.</title>
        <authorList>
            <person name="Li K."/>
        </authorList>
    </citation>
    <scope>NUCLEOTIDE SEQUENCE</scope>
    <source>
        <strain evidence="2">CD1</strain>
    </source>
</reference>
<dbReference type="Gene3D" id="1.20.1050.10">
    <property type="match status" value="1"/>
</dbReference>
<organism evidence="2 3">
    <name type="scientific">Chitiniphilus purpureus</name>
    <dbReference type="NCBI Taxonomy" id="2981137"/>
    <lineage>
        <taxon>Bacteria</taxon>
        <taxon>Pseudomonadati</taxon>
        <taxon>Pseudomonadota</taxon>
        <taxon>Betaproteobacteria</taxon>
        <taxon>Neisseriales</taxon>
        <taxon>Chitinibacteraceae</taxon>
        <taxon>Chitiniphilus</taxon>
    </lineage>
</organism>
<dbReference type="EMBL" id="CP106753">
    <property type="protein sequence ID" value="UXY15791.1"/>
    <property type="molecule type" value="Genomic_DNA"/>
</dbReference>
<evidence type="ECO:0000313" key="2">
    <source>
        <dbReference type="EMBL" id="UXY15791.1"/>
    </source>
</evidence>
<dbReference type="InterPro" id="IPR036249">
    <property type="entry name" value="Thioredoxin-like_sf"/>
</dbReference>
<evidence type="ECO:0000259" key="1">
    <source>
        <dbReference type="PROSITE" id="PS50404"/>
    </source>
</evidence>
<feature type="domain" description="GST N-terminal" evidence="1">
    <location>
        <begin position="1"/>
        <end position="84"/>
    </location>
</feature>
<dbReference type="RefSeq" id="WP_263125226.1">
    <property type="nucleotide sequence ID" value="NZ_CP106753.1"/>
</dbReference>
<name>A0ABY6DQN7_9NEIS</name>